<dbReference type="RefSeq" id="WP_379485506.1">
    <property type="nucleotide sequence ID" value="NZ_JBHMCF010000066.1"/>
</dbReference>
<name>A0ABV5P5A9_9ACTN</name>
<gene>
    <name evidence="2" type="ORF">ACFFR3_50060</name>
</gene>
<feature type="region of interest" description="Disordered" evidence="1">
    <location>
        <begin position="1"/>
        <end position="74"/>
    </location>
</feature>
<comment type="caution">
    <text evidence="2">The sequence shown here is derived from an EMBL/GenBank/DDBJ whole genome shotgun (WGS) entry which is preliminary data.</text>
</comment>
<organism evidence="2 3">
    <name type="scientific">Nonomuraea salmonea</name>
    <dbReference type="NCBI Taxonomy" id="46181"/>
    <lineage>
        <taxon>Bacteria</taxon>
        <taxon>Bacillati</taxon>
        <taxon>Actinomycetota</taxon>
        <taxon>Actinomycetes</taxon>
        <taxon>Streptosporangiales</taxon>
        <taxon>Streptosporangiaceae</taxon>
        <taxon>Nonomuraea</taxon>
    </lineage>
</organism>
<evidence type="ECO:0000313" key="2">
    <source>
        <dbReference type="EMBL" id="MFB9477697.1"/>
    </source>
</evidence>
<sequence length="153" mass="15731">MQGWTGEPASARQAPSCHGRRDAGRREQSRRGEDRPGTAEGAPAGGRGLDAAHQPQLQQGARRRPVDGQGFDAVLDERSRHLAGVHAGADVGPVEARLGAPVAADDVGGDAEQPGGGVGAGAVVVAAPLEGDQEGRGRLLLPRRSDMVRGFSH</sequence>
<feature type="compositionally biased region" description="Basic and acidic residues" evidence="1">
    <location>
        <begin position="19"/>
        <end position="37"/>
    </location>
</feature>
<dbReference type="Proteomes" id="UP001589568">
    <property type="component" value="Unassembled WGS sequence"/>
</dbReference>
<dbReference type="EMBL" id="JBHMCF010000066">
    <property type="protein sequence ID" value="MFB9477697.1"/>
    <property type="molecule type" value="Genomic_DNA"/>
</dbReference>
<protein>
    <submittedName>
        <fullName evidence="2">Uncharacterized protein</fullName>
    </submittedName>
</protein>
<proteinExistence type="predicted"/>
<evidence type="ECO:0000256" key="1">
    <source>
        <dbReference type="SAM" id="MobiDB-lite"/>
    </source>
</evidence>
<evidence type="ECO:0000313" key="3">
    <source>
        <dbReference type="Proteomes" id="UP001589568"/>
    </source>
</evidence>
<reference evidence="2 3" key="1">
    <citation type="submission" date="2024-09" db="EMBL/GenBank/DDBJ databases">
        <authorList>
            <person name="Sun Q."/>
            <person name="Mori K."/>
        </authorList>
    </citation>
    <scope>NUCLEOTIDE SEQUENCE [LARGE SCALE GENOMIC DNA]</scope>
    <source>
        <strain evidence="2 3">JCM 3324</strain>
    </source>
</reference>
<accession>A0ABV5P5A9</accession>
<keyword evidence="3" id="KW-1185">Reference proteome</keyword>